<organism evidence="1 2">
    <name type="scientific">Friedmanniomyces simplex</name>
    <dbReference type="NCBI Taxonomy" id="329884"/>
    <lineage>
        <taxon>Eukaryota</taxon>
        <taxon>Fungi</taxon>
        <taxon>Dikarya</taxon>
        <taxon>Ascomycota</taxon>
        <taxon>Pezizomycotina</taxon>
        <taxon>Dothideomycetes</taxon>
        <taxon>Dothideomycetidae</taxon>
        <taxon>Mycosphaerellales</taxon>
        <taxon>Teratosphaeriaceae</taxon>
        <taxon>Friedmanniomyces</taxon>
    </lineage>
</organism>
<dbReference type="AlphaFoldDB" id="A0A4U0Y1K3"/>
<name>A0A4U0Y1K3_9PEZI</name>
<dbReference type="EMBL" id="NAJQ01000012">
    <property type="protein sequence ID" value="TKA83277.1"/>
    <property type="molecule type" value="Genomic_DNA"/>
</dbReference>
<proteinExistence type="predicted"/>
<evidence type="ECO:0000313" key="2">
    <source>
        <dbReference type="Proteomes" id="UP000309340"/>
    </source>
</evidence>
<accession>A0A4U0Y1K3</accession>
<evidence type="ECO:0008006" key="3">
    <source>
        <dbReference type="Google" id="ProtNLM"/>
    </source>
</evidence>
<protein>
    <recommendedName>
        <fullName evidence="3">F-box domain-containing protein</fullName>
    </recommendedName>
</protein>
<evidence type="ECO:0000313" key="1">
    <source>
        <dbReference type="EMBL" id="TKA83277.1"/>
    </source>
</evidence>
<keyword evidence="2" id="KW-1185">Reference proteome</keyword>
<dbReference type="OrthoDB" id="2951834at2759"/>
<sequence length="255" mass="28823">MSNLLETKLPAELRLKIYSDLFTSKYRLTCATTSILRAQLADTSILSTDKLIHNEAVEVLYKVNTFARPLRELCQHCTPATTQPDRLRGMSVIEIESCRECCRGRLAAIIDNEEAEKFHLRMMDHSLPPRELIELISGYRARWGSVGGLRVFAGSGAHVTIVYPAIADAWAYVATLPPDEVVHPMTLADGLQRRPDLVPGVVWEAAMSLSAVYVVESQRIGVLLHHLRCWAERSHDPQMVEHATRIMVRYLPHDW</sequence>
<gene>
    <name evidence="1" type="ORF">B0A55_00798</name>
</gene>
<dbReference type="Proteomes" id="UP000309340">
    <property type="component" value="Unassembled WGS sequence"/>
</dbReference>
<reference evidence="1 2" key="1">
    <citation type="submission" date="2017-03" db="EMBL/GenBank/DDBJ databases">
        <title>Genomes of endolithic fungi from Antarctica.</title>
        <authorList>
            <person name="Coleine C."/>
            <person name="Masonjones S."/>
            <person name="Stajich J.E."/>
        </authorList>
    </citation>
    <scope>NUCLEOTIDE SEQUENCE [LARGE SCALE GENOMIC DNA]</scope>
    <source>
        <strain evidence="1 2">CCFEE 5184</strain>
    </source>
</reference>
<comment type="caution">
    <text evidence="1">The sequence shown here is derived from an EMBL/GenBank/DDBJ whole genome shotgun (WGS) entry which is preliminary data.</text>
</comment>